<dbReference type="Gene3D" id="3.20.20.410">
    <property type="entry name" value="Protein of unknown function UPF0759"/>
    <property type="match status" value="1"/>
</dbReference>
<dbReference type="PANTHER" id="PTHR30348:SF14">
    <property type="entry name" value="BLR8050 PROTEIN"/>
    <property type="match status" value="1"/>
</dbReference>
<dbReference type="Proteomes" id="UP001243009">
    <property type="component" value="Unassembled WGS sequence"/>
</dbReference>
<dbReference type="Pfam" id="PF01904">
    <property type="entry name" value="DUF72"/>
    <property type="match status" value="1"/>
</dbReference>
<comment type="caution">
    <text evidence="1">The sequence shown here is derived from an EMBL/GenBank/DDBJ whole genome shotgun (WGS) entry which is preliminary data.</text>
</comment>
<dbReference type="RefSeq" id="WP_305108599.1">
    <property type="nucleotide sequence ID" value="NZ_JAUTWS010000117.1"/>
</dbReference>
<dbReference type="InterPro" id="IPR036520">
    <property type="entry name" value="UPF0759_sf"/>
</dbReference>
<sequence length="244" mass="26960">MIGTAGWAIPAQHADAFPSDGSHLQRYSSVFRAVEINSSFYRPHRPNTYTRWAATVPADFRFAVKMPKEITHTRRLVQVEEPLARFLGEVTSLGPKLGPLLVQLPPSLAFGPVHADFFRALRDRFAGAIACEPRHRSWFTDAVDQLLADLRIARVAADPALVPRAGEPGGWLGLCYHRLHGSPRMYHSAYTREVLDALARRIAGHDGVTWCIFDNTAEGAASHDAMRLAALLPRVDEQGPASPH</sequence>
<dbReference type="PANTHER" id="PTHR30348">
    <property type="entry name" value="UNCHARACTERIZED PROTEIN YECE"/>
    <property type="match status" value="1"/>
</dbReference>
<accession>A0ABT9EBZ2</accession>
<dbReference type="EMBL" id="JAUTWS010000117">
    <property type="protein sequence ID" value="MDO9713743.1"/>
    <property type="molecule type" value="Genomic_DNA"/>
</dbReference>
<name>A0ABT9EBZ2_9PROT</name>
<reference evidence="1 2" key="1">
    <citation type="submission" date="2023-08" db="EMBL/GenBank/DDBJ databases">
        <title>The draft genome sequence of Paracraurococcus sp. LOR1-02.</title>
        <authorList>
            <person name="Kingkaew E."/>
            <person name="Tanasupawat S."/>
        </authorList>
    </citation>
    <scope>NUCLEOTIDE SEQUENCE [LARGE SCALE GENOMIC DNA]</scope>
    <source>
        <strain evidence="1 2">LOR1-02</strain>
    </source>
</reference>
<dbReference type="SUPFAM" id="SSF117396">
    <property type="entry name" value="TM1631-like"/>
    <property type="match status" value="1"/>
</dbReference>
<proteinExistence type="predicted"/>
<evidence type="ECO:0000313" key="1">
    <source>
        <dbReference type="EMBL" id="MDO9713743.1"/>
    </source>
</evidence>
<dbReference type="InterPro" id="IPR002763">
    <property type="entry name" value="DUF72"/>
</dbReference>
<gene>
    <name evidence="1" type="ORF">Q7A36_35865</name>
</gene>
<keyword evidence="2" id="KW-1185">Reference proteome</keyword>
<evidence type="ECO:0000313" key="2">
    <source>
        <dbReference type="Proteomes" id="UP001243009"/>
    </source>
</evidence>
<organism evidence="1 2">
    <name type="scientific">Paracraurococcus lichenis</name>
    <dbReference type="NCBI Taxonomy" id="3064888"/>
    <lineage>
        <taxon>Bacteria</taxon>
        <taxon>Pseudomonadati</taxon>
        <taxon>Pseudomonadota</taxon>
        <taxon>Alphaproteobacteria</taxon>
        <taxon>Acetobacterales</taxon>
        <taxon>Roseomonadaceae</taxon>
        <taxon>Paracraurococcus</taxon>
    </lineage>
</organism>
<protein>
    <submittedName>
        <fullName evidence="1">DUF72 domain-containing protein</fullName>
    </submittedName>
</protein>